<evidence type="ECO:0000313" key="3">
    <source>
        <dbReference type="Proteomes" id="UP000703893"/>
    </source>
</evidence>
<name>A0A937X4F4_9BACT</name>
<dbReference type="EMBL" id="VGJX01000115">
    <property type="protein sequence ID" value="MBM3274077.1"/>
    <property type="molecule type" value="Genomic_DNA"/>
</dbReference>
<protein>
    <submittedName>
        <fullName evidence="2">Cytochrome c3 family protein</fullName>
    </submittedName>
</protein>
<evidence type="ECO:0000313" key="2">
    <source>
        <dbReference type="EMBL" id="MBM3274077.1"/>
    </source>
</evidence>
<sequence>MNRRIFGLAAAGGLLGLVGLAYVGYEEHAHETGWSLGPAHSQPVTQPIAFSHKIHVGERGISCTYCHQFVDKADYAGIPPMSTCLACHKGIDVNALKDTSMTTADKKAELAKWISQDAPGSATLKDPANPPKWKRVYDLPNHVKFPHKVHVWALRNAPETEKNEARLTTDLKGSGIGDTRTAATCLTCHGDIYKMPVVKQDVDLIRMGTCLNCHHQKGAVTDCFGCHY</sequence>
<dbReference type="PANTHER" id="PTHR39425:SF1">
    <property type="entry name" value="CYTOCHROME C7-LIKE DOMAIN-CONTAINING PROTEIN"/>
    <property type="match status" value="1"/>
</dbReference>
<dbReference type="Gene3D" id="3.90.10.10">
    <property type="entry name" value="Cytochrome C3"/>
    <property type="match status" value="2"/>
</dbReference>
<dbReference type="SUPFAM" id="SSF48695">
    <property type="entry name" value="Multiheme cytochromes"/>
    <property type="match status" value="1"/>
</dbReference>
<proteinExistence type="predicted"/>
<dbReference type="AlphaFoldDB" id="A0A937X4F4"/>
<gene>
    <name evidence="2" type="ORF">FJZ00_02910</name>
</gene>
<accession>A0A937X4F4</accession>
<dbReference type="PROSITE" id="PS50108">
    <property type="entry name" value="CRIB"/>
    <property type="match status" value="1"/>
</dbReference>
<comment type="caution">
    <text evidence="2">The sequence shown here is derived from an EMBL/GenBank/DDBJ whole genome shotgun (WGS) entry which is preliminary data.</text>
</comment>
<dbReference type="InterPro" id="IPR000095">
    <property type="entry name" value="CRIB_dom"/>
</dbReference>
<reference evidence="2 3" key="1">
    <citation type="submission" date="2019-03" db="EMBL/GenBank/DDBJ databases">
        <title>Lake Tanganyika Metagenome-Assembled Genomes (MAGs).</title>
        <authorList>
            <person name="Tran P."/>
        </authorList>
    </citation>
    <scope>NUCLEOTIDE SEQUENCE [LARGE SCALE GENOMIC DNA]</scope>
    <source>
        <strain evidence="2">K_DeepCast_65m_m2_236</strain>
    </source>
</reference>
<dbReference type="Proteomes" id="UP000703893">
    <property type="component" value="Unassembled WGS sequence"/>
</dbReference>
<dbReference type="PANTHER" id="PTHR39425">
    <property type="entry name" value="LIPOPROTEIN CYTOCHROME C"/>
    <property type="match status" value="1"/>
</dbReference>
<organism evidence="2 3">
    <name type="scientific">Candidatus Tanganyikabacteria bacterium</name>
    <dbReference type="NCBI Taxonomy" id="2961651"/>
    <lineage>
        <taxon>Bacteria</taxon>
        <taxon>Bacillati</taxon>
        <taxon>Candidatus Sericytochromatia</taxon>
        <taxon>Candidatus Tanganyikabacteria</taxon>
    </lineage>
</organism>
<dbReference type="CDD" id="cd08168">
    <property type="entry name" value="Cytochrom_C3"/>
    <property type="match status" value="1"/>
</dbReference>
<feature type="domain" description="CRIB" evidence="1">
    <location>
        <begin position="44"/>
        <end position="57"/>
    </location>
</feature>
<evidence type="ECO:0000259" key="1">
    <source>
        <dbReference type="PROSITE" id="PS50108"/>
    </source>
</evidence>
<dbReference type="InterPro" id="IPR036280">
    <property type="entry name" value="Multihaem_cyt_sf"/>
</dbReference>